<dbReference type="EMBL" id="JBBHJZ010000010">
    <property type="protein sequence ID" value="MEJ5979634.1"/>
    <property type="molecule type" value="Genomic_DNA"/>
</dbReference>
<organism evidence="2 3">
    <name type="scientific">Novosphingobium anseongense</name>
    <dbReference type="NCBI Taxonomy" id="3133436"/>
    <lineage>
        <taxon>Bacteria</taxon>
        <taxon>Pseudomonadati</taxon>
        <taxon>Pseudomonadota</taxon>
        <taxon>Alphaproteobacteria</taxon>
        <taxon>Sphingomonadales</taxon>
        <taxon>Sphingomonadaceae</taxon>
        <taxon>Novosphingobium</taxon>
    </lineage>
</organism>
<dbReference type="SUPFAM" id="SSF46894">
    <property type="entry name" value="C-terminal effector domain of the bipartite response regulators"/>
    <property type="match status" value="1"/>
</dbReference>
<evidence type="ECO:0000313" key="2">
    <source>
        <dbReference type="EMBL" id="MEJ5979634.1"/>
    </source>
</evidence>
<dbReference type="InterPro" id="IPR016032">
    <property type="entry name" value="Sig_transdc_resp-reg_C-effctor"/>
</dbReference>
<name>A0ABU8S2Q3_9SPHN</name>
<keyword evidence="3" id="KW-1185">Reference proteome</keyword>
<gene>
    <name evidence="2" type="ORF">WG901_23480</name>
</gene>
<dbReference type="SMART" id="SM00421">
    <property type="entry name" value="HTH_LUXR"/>
    <property type="match status" value="1"/>
</dbReference>
<reference evidence="2 3" key="1">
    <citation type="submission" date="2024-03" db="EMBL/GenBank/DDBJ databases">
        <authorList>
            <person name="Jo J.-H."/>
        </authorList>
    </citation>
    <scope>NUCLEOTIDE SEQUENCE [LARGE SCALE GENOMIC DNA]</scope>
    <source>
        <strain evidence="2 3">PS1R-30</strain>
    </source>
</reference>
<protein>
    <submittedName>
        <fullName evidence="2">Helix-turn-helix transcriptional regulator</fullName>
    </submittedName>
</protein>
<dbReference type="SUPFAM" id="SSF55785">
    <property type="entry name" value="PYP-like sensor domain (PAS domain)"/>
    <property type="match status" value="1"/>
</dbReference>
<proteinExistence type="predicted"/>
<evidence type="ECO:0000313" key="3">
    <source>
        <dbReference type="Proteomes" id="UP001361239"/>
    </source>
</evidence>
<sequence length="375" mass="40425">MQSQPDNELISGIYATAGSQAAWLPVLDRIRASLDVESAVVQRLGQQGARLKELWTARDAWSRHHAAAHDQWVNNADNPRFRLRPAMEPAPIGSDQRFFAGEPRLLGQLNEGLSRIGLGHAIWAGFPLPDRQHFSLIIHRKAGDFRDLSAHEEAFLQTLLPHFKQAASLADRIDRTTARTRQLQSAIDGVGAAVLVCDVDQQVEWANPRASEIVDRSPHLSLRDGQLRCRNAGDKSRLRAAFEAIAQSGQPSAVVALGGVGDRPLHLRVTPIVSANDPRSCADGFAVSLTEPEQAGVLDAGELAALFGLTAAESRLAAAIAAGLSLAEFAEGRGIALGTARFQLRQVLAKTGARRQAELVQQLWASSARIGRGDG</sequence>
<feature type="domain" description="HTH luxR-type" evidence="1">
    <location>
        <begin position="306"/>
        <end position="363"/>
    </location>
</feature>
<accession>A0ABU8S2Q3</accession>
<dbReference type="Proteomes" id="UP001361239">
    <property type="component" value="Unassembled WGS sequence"/>
</dbReference>
<dbReference type="InterPro" id="IPR000792">
    <property type="entry name" value="Tscrpt_reg_LuxR_C"/>
</dbReference>
<dbReference type="Gene3D" id="1.10.10.10">
    <property type="entry name" value="Winged helix-like DNA-binding domain superfamily/Winged helix DNA-binding domain"/>
    <property type="match status" value="1"/>
</dbReference>
<dbReference type="Gene3D" id="3.30.450.20">
    <property type="entry name" value="PAS domain"/>
    <property type="match status" value="1"/>
</dbReference>
<dbReference type="InterPro" id="IPR035965">
    <property type="entry name" value="PAS-like_dom_sf"/>
</dbReference>
<evidence type="ECO:0000259" key="1">
    <source>
        <dbReference type="SMART" id="SM00421"/>
    </source>
</evidence>
<dbReference type="RefSeq" id="WP_339589571.1">
    <property type="nucleotide sequence ID" value="NZ_JBBHJZ010000010.1"/>
</dbReference>
<comment type="caution">
    <text evidence="2">The sequence shown here is derived from an EMBL/GenBank/DDBJ whole genome shotgun (WGS) entry which is preliminary data.</text>
</comment>
<dbReference type="InterPro" id="IPR036388">
    <property type="entry name" value="WH-like_DNA-bd_sf"/>
</dbReference>